<dbReference type="Proteomes" id="UP000003374">
    <property type="component" value="Unassembled WGS sequence"/>
</dbReference>
<reference evidence="1 2" key="1">
    <citation type="submission" date="2006-02" db="EMBL/GenBank/DDBJ databases">
        <authorList>
            <person name="Waterbury J."/>
            <person name="Ferriera S."/>
            <person name="Johnson J."/>
            <person name="Kravitz S."/>
            <person name="Halpern A."/>
            <person name="Remington K."/>
            <person name="Beeson K."/>
            <person name="Tran B."/>
            <person name="Rogers Y.-H."/>
            <person name="Friedman R."/>
            <person name="Venter J.C."/>
        </authorList>
    </citation>
    <scope>NUCLEOTIDE SEQUENCE [LARGE SCALE GENOMIC DNA]</scope>
    <source>
        <strain evidence="1 2">Nb-231</strain>
    </source>
</reference>
<sequence length="97" mass="10894">MQVEMIWENGVLRPVRPLRFKRRMVTVEVADADVEAVARPQPAPSTSDAIIDTGTTGVGAELNALMKGYRGRIPAAKPREDKAAWHQHLEEKYLNRD</sequence>
<gene>
    <name evidence="1" type="ORF">NB231_16783</name>
</gene>
<evidence type="ECO:0000313" key="1">
    <source>
        <dbReference type="EMBL" id="EAR23495.1"/>
    </source>
</evidence>
<keyword evidence="2" id="KW-1185">Reference proteome</keyword>
<protein>
    <submittedName>
        <fullName evidence="1">Uncharacterized protein</fullName>
    </submittedName>
</protein>
<organism evidence="1 2">
    <name type="scientific">Nitrococcus mobilis Nb-231</name>
    <dbReference type="NCBI Taxonomy" id="314278"/>
    <lineage>
        <taxon>Bacteria</taxon>
        <taxon>Pseudomonadati</taxon>
        <taxon>Pseudomonadota</taxon>
        <taxon>Gammaproteobacteria</taxon>
        <taxon>Chromatiales</taxon>
        <taxon>Ectothiorhodospiraceae</taxon>
        <taxon>Nitrococcus</taxon>
    </lineage>
</organism>
<accession>A4BMF7</accession>
<dbReference type="HOGENOM" id="CLU_2343841_0_0_6"/>
<comment type="caution">
    <text evidence="1">The sequence shown here is derived from an EMBL/GenBank/DDBJ whole genome shotgun (WGS) entry which is preliminary data.</text>
</comment>
<dbReference type="STRING" id="314278.NB231_16783"/>
<dbReference type="AlphaFoldDB" id="A4BMF7"/>
<evidence type="ECO:0000313" key="2">
    <source>
        <dbReference type="Proteomes" id="UP000003374"/>
    </source>
</evidence>
<dbReference type="RefSeq" id="WP_005004878.1">
    <property type="nucleotide sequence ID" value="NZ_CH672427.1"/>
</dbReference>
<proteinExistence type="predicted"/>
<dbReference type="EMBL" id="AAOF01000001">
    <property type="protein sequence ID" value="EAR23495.1"/>
    <property type="molecule type" value="Genomic_DNA"/>
</dbReference>
<name>A4BMF7_9GAMM</name>